<feature type="transmembrane region" description="Helical" evidence="1">
    <location>
        <begin position="12"/>
        <end position="34"/>
    </location>
</feature>
<evidence type="ECO:0000313" key="3">
    <source>
        <dbReference type="Proteomes" id="UP000524404"/>
    </source>
</evidence>
<feature type="transmembrane region" description="Helical" evidence="1">
    <location>
        <begin position="192"/>
        <end position="209"/>
    </location>
</feature>
<name>A0A841EEP8_9BACT</name>
<proteinExistence type="predicted"/>
<feature type="transmembrane region" description="Helical" evidence="1">
    <location>
        <begin position="89"/>
        <end position="113"/>
    </location>
</feature>
<sequence>MITRKTYISSFSFSFVSGIINVLGIVLLGLVVTNVTGHYSSSIVSSGTLTTKNILLTCSYIFMYWIGSFWASSCFYYGKKIDKVYVKALPVLLNLMILLLAVWSQHLIVWLLFFVSSTQNAFGANHSENQVRASQITGVVMASGLDIAKYFFGNFSSECKQDFLKAFVVKMLNIAGFIVGGVTAFFYSTINILWLPIIFYSVVLVLILNKKL</sequence>
<dbReference type="Proteomes" id="UP000524404">
    <property type="component" value="Unassembled WGS sequence"/>
</dbReference>
<evidence type="ECO:0008006" key="4">
    <source>
        <dbReference type="Google" id="ProtNLM"/>
    </source>
</evidence>
<dbReference type="Pfam" id="PF06912">
    <property type="entry name" value="DUF1275"/>
    <property type="match status" value="1"/>
</dbReference>
<comment type="caution">
    <text evidence="2">The sequence shown here is derived from an EMBL/GenBank/DDBJ whole genome shotgun (WGS) entry which is preliminary data.</text>
</comment>
<feature type="transmembrane region" description="Helical" evidence="1">
    <location>
        <begin position="164"/>
        <end position="186"/>
    </location>
</feature>
<dbReference type="InterPro" id="IPR010699">
    <property type="entry name" value="DUF1275"/>
</dbReference>
<feature type="transmembrane region" description="Helical" evidence="1">
    <location>
        <begin position="133"/>
        <end position="152"/>
    </location>
</feature>
<keyword evidence="1" id="KW-0472">Membrane</keyword>
<organism evidence="2 3">
    <name type="scientific">Arcicella rosea</name>
    <dbReference type="NCBI Taxonomy" id="502909"/>
    <lineage>
        <taxon>Bacteria</taxon>
        <taxon>Pseudomonadati</taxon>
        <taxon>Bacteroidota</taxon>
        <taxon>Cytophagia</taxon>
        <taxon>Cytophagales</taxon>
        <taxon>Flectobacillaceae</taxon>
        <taxon>Arcicella</taxon>
    </lineage>
</organism>
<feature type="transmembrane region" description="Helical" evidence="1">
    <location>
        <begin position="54"/>
        <end position="77"/>
    </location>
</feature>
<keyword evidence="1" id="KW-1133">Transmembrane helix</keyword>
<accession>A0A841EEP8</accession>
<keyword evidence="1" id="KW-0812">Transmembrane</keyword>
<dbReference type="AlphaFoldDB" id="A0A841EEP8"/>
<dbReference type="RefSeq" id="WP_184132085.1">
    <property type="nucleotide sequence ID" value="NZ_JACHKT010000007.1"/>
</dbReference>
<evidence type="ECO:0000256" key="1">
    <source>
        <dbReference type="SAM" id="Phobius"/>
    </source>
</evidence>
<gene>
    <name evidence="2" type="ORF">HNP25_001299</name>
</gene>
<dbReference type="EMBL" id="JACHKT010000007">
    <property type="protein sequence ID" value="MBB6002647.1"/>
    <property type="molecule type" value="Genomic_DNA"/>
</dbReference>
<evidence type="ECO:0000313" key="2">
    <source>
        <dbReference type="EMBL" id="MBB6002647.1"/>
    </source>
</evidence>
<keyword evidence="3" id="KW-1185">Reference proteome</keyword>
<reference evidence="2 3" key="1">
    <citation type="submission" date="2020-08" db="EMBL/GenBank/DDBJ databases">
        <title>Functional genomics of gut bacteria from endangered species of beetles.</title>
        <authorList>
            <person name="Carlos-Shanley C."/>
        </authorList>
    </citation>
    <scope>NUCLEOTIDE SEQUENCE [LARGE SCALE GENOMIC DNA]</scope>
    <source>
        <strain evidence="2 3">S00070</strain>
    </source>
</reference>
<protein>
    <recommendedName>
        <fullName evidence="4">DUF1275 domain-containing protein</fullName>
    </recommendedName>
</protein>